<feature type="domain" description="SCP2" evidence="3">
    <location>
        <begin position="15"/>
        <end position="111"/>
    </location>
</feature>
<feature type="coiled-coil region" evidence="2">
    <location>
        <begin position="173"/>
        <end position="200"/>
    </location>
</feature>
<dbReference type="InterPro" id="IPR036527">
    <property type="entry name" value="SCP2_sterol-bd_dom_sf"/>
</dbReference>
<proteinExistence type="inferred from homology"/>
<evidence type="ECO:0000259" key="3">
    <source>
        <dbReference type="Pfam" id="PF02036"/>
    </source>
</evidence>
<gene>
    <name evidence="1" type="primary">ubiJ</name>
    <name evidence="4" type="ORF">B1199_05945</name>
</gene>
<keyword evidence="1" id="KW-0831">Ubiquinone biosynthesis</keyword>
<organism evidence="4 5">
    <name type="scientific">Pseudoalteromonas ulvae</name>
    <dbReference type="NCBI Taxonomy" id="107327"/>
    <lineage>
        <taxon>Bacteria</taxon>
        <taxon>Pseudomonadati</taxon>
        <taxon>Pseudomonadota</taxon>
        <taxon>Gammaproteobacteria</taxon>
        <taxon>Alteromonadales</taxon>
        <taxon>Pseudoalteromonadaceae</taxon>
        <taxon>Pseudoalteromonas</taxon>
    </lineage>
</organism>
<accession>A0A244CVV3</accession>
<dbReference type="SUPFAM" id="SSF55718">
    <property type="entry name" value="SCP-like"/>
    <property type="match status" value="1"/>
</dbReference>
<dbReference type="OrthoDB" id="5801225at2"/>
<evidence type="ECO:0000313" key="4">
    <source>
        <dbReference type="EMBL" id="OUL59752.1"/>
    </source>
</evidence>
<dbReference type="Proteomes" id="UP000194841">
    <property type="component" value="Unassembled WGS sequence"/>
</dbReference>
<name>A0A244CVV3_PSEDV</name>
<dbReference type="UniPathway" id="UPA00232"/>
<dbReference type="EMBL" id="MWPV01000001">
    <property type="protein sequence ID" value="OUL59752.1"/>
    <property type="molecule type" value="Genomic_DNA"/>
</dbReference>
<dbReference type="GO" id="GO:0005737">
    <property type="term" value="C:cytoplasm"/>
    <property type="evidence" value="ECO:0007669"/>
    <property type="project" value="UniProtKB-SubCell"/>
</dbReference>
<dbReference type="AlphaFoldDB" id="A0A244CVV3"/>
<comment type="caution">
    <text evidence="4">The sequence shown here is derived from an EMBL/GenBank/DDBJ whole genome shotgun (WGS) entry which is preliminary data.</text>
</comment>
<keyword evidence="1" id="KW-0963">Cytoplasm</keyword>
<reference evidence="4 5" key="1">
    <citation type="submission" date="2017-02" db="EMBL/GenBank/DDBJ databases">
        <title>Pseudoalteromonas ulvae TC14 Genome.</title>
        <authorList>
            <person name="Molmeret M."/>
        </authorList>
    </citation>
    <scope>NUCLEOTIDE SEQUENCE [LARGE SCALE GENOMIC DNA]</scope>
    <source>
        <strain evidence="4">TC14</strain>
    </source>
</reference>
<keyword evidence="4" id="KW-0830">Ubiquinone</keyword>
<dbReference type="InterPro" id="IPR038989">
    <property type="entry name" value="UbiJ"/>
</dbReference>
<comment type="function">
    <text evidence="1">Required for ubiquinone (coenzyme Q) biosynthesis. Binds hydrophobic ubiquinone biosynthetic intermediates via its SCP2 domain and is essential for the stability of the Ubi complex. May constitute a docking platform where Ubi enzymes assemble and access their SCP2-bound polyprenyl substrates.</text>
</comment>
<sequence length="203" mass="23301">MIPQFLVAIIEQAVNQVFRLDTSLHHSLQPTKHKTLLIEVRDWQQAFSLTYTGTQLFIFSSDERQADCIISTDLATLQQLSQANKITQLIRENKLDLDGDLHLAQTYSGAFSKINIDWEEHLADYLGDAASHNVFRLLRKTQQQTRTSMQKCQSTLTALMQDELKVAIHPIELSQFKEQNRTLKAQCAQLELRIDHLLKQVKG</sequence>
<dbReference type="GO" id="GO:0006744">
    <property type="term" value="P:ubiquinone biosynthetic process"/>
    <property type="evidence" value="ECO:0007669"/>
    <property type="project" value="UniProtKB-UniRule"/>
</dbReference>
<keyword evidence="5" id="KW-1185">Reference proteome</keyword>
<dbReference type="Pfam" id="PF02036">
    <property type="entry name" value="SCP2"/>
    <property type="match status" value="1"/>
</dbReference>
<dbReference type="InterPro" id="IPR003033">
    <property type="entry name" value="SCP2_sterol-bd_dom"/>
</dbReference>
<evidence type="ECO:0000256" key="2">
    <source>
        <dbReference type="SAM" id="Coils"/>
    </source>
</evidence>
<comment type="similarity">
    <text evidence="1">Belongs to the UbiJ family.</text>
</comment>
<dbReference type="RefSeq" id="WP_086743142.1">
    <property type="nucleotide sequence ID" value="NZ_MWPV01000001.1"/>
</dbReference>
<dbReference type="PANTHER" id="PTHR38693:SF1">
    <property type="entry name" value="UBIQUINONE BIOSYNTHESIS ACCESSORY FACTOR UBIJ"/>
    <property type="match status" value="1"/>
</dbReference>
<keyword evidence="2" id="KW-0175">Coiled coil</keyword>
<protein>
    <recommendedName>
        <fullName evidence="1">Ubiquinone biosynthesis accessory factor UbiJ</fullName>
    </recommendedName>
</protein>
<evidence type="ECO:0000256" key="1">
    <source>
        <dbReference type="HAMAP-Rule" id="MF_02215"/>
    </source>
</evidence>
<dbReference type="PANTHER" id="PTHR38693">
    <property type="entry name" value="UBIQUINONE BIOSYNTHESIS PROTEIN UBIJ"/>
    <property type="match status" value="1"/>
</dbReference>
<evidence type="ECO:0000313" key="5">
    <source>
        <dbReference type="Proteomes" id="UP000194841"/>
    </source>
</evidence>
<dbReference type="HAMAP" id="MF_02215">
    <property type="entry name" value="UbiJ"/>
    <property type="match status" value="1"/>
</dbReference>
<comment type="pathway">
    <text evidence="1">Cofactor biosynthesis; ubiquinone biosynthesis.</text>
</comment>
<comment type="subcellular location">
    <subcellularLocation>
        <location evidence="1">Cytoplasm</location>
    </subcellularLocation>
</comment>